<comment type="subcellular location">
    <subcellularLocation>
        <location evidence="1">Cell membrane</location>
        <topology evidence="1">Multi-pass membrane protein</topology>
    </subcellularLocation>
</comment>
<dbReference type="EMBL" id="AP028056">
    <property type="protein sequence ID" value="BEH03045.1"/>
    <property type="molecule type" value="Genomic_DNA"/>
</dbReference>
<feature type="compositionally biased region" description="Low complexity" evidence="6">
    <location>
        <begin position="37"/>
        <end position="77"/>
    </location>
</feature>
<keyword evidence="5 7" id="KW-0472">Membrane</keyword>
<evidence type="ECO:0000259" key="9">
    <source>
        <dbReference type="Pfam" id="PF10708"/>
    </source>
</evidence>
<evidence type="ECO:0000256" key="5">
    <source>
        <dbReference type="ARBA" id="ARBA00023136"/>
    </source>
</evidence>
<dbReference type="InterPro" id="IPR051791">
    <property type="entry name" value="Pra-immunoreactive"/>
</dbReference>
<dbReference type="Pfam" id="PF06271">
    <property type="entry name" value="RDD"/>
    <property type="match status" value="1"/>
</dbReference>
<evidence type="ECO:0000256" key="6">
    <source>
        <dbReference type="SAM" id="MobiDB-lite"/>
    </source>
</evidence>
<dbReference type="PANTHER" id="PTHR36115">
    <property type="entry name" value="PROLINE-RICH ANTIGEN HOMOLOG-RELATED"/>
    <property type="match status" value="1"/>
</dbReference>
<evidence type="ECO:0000313" key="11">
    <source>
        <dbReference type="Proteomes" id="UP001431656"/>
    </source>
</evidence>
<evidence type="ECO:0000256" key="4">
    <source>
        <dbReference type="ARBA" id="ARBA00022989"/>
    </source>
</evidence>
<evidence type="ECO:0000256" key="7">
    <source>
        <dbReference type="SAM" id="Phobius"/>
    </source>
</evidence>
<feature type="domain" description="RDD" evidence="8">
    <location>
        <begin position="105"/>
        <end position="263"/>
    </location>
</feature>
<sequence>MSQQYEPAQQLPPSGWYPDPVDQTQERFWDGTSWTTRQRPQAVQPQPLPQQAAPQQQYGYQPRTDLQQQTGYPQQGYQPSGYVPQGYSQYQPAGYGPATADGVPLAGWWQRAWATIIDSLILGLATVGAALPFIDALATGMQAWVEDVVRAAQSGGIPPEYTDPQYGLAGPIMTIYLVSLIVSIIYSTGMLMWKGGTLGQMALGLRVVPVNTGAQQHGLRLGMSLIRSIAFYGLSAITIIGLINVLVPLGNRKRQALHDMIAKTQVVKIR</sequence>
<dbReference type="KEGG" id="broo:brsh051_23260"/>
<dbReference type="PANTHER" id="PTHR36115:SF4">
    <property type="entry name" value="MEMBRANE PROTEIN"/>
    <property type="match status" value="1"/>
</dbReference>
<dbReference type="Pfam" id="PF10708">
    <property type="entry name" value="DUF2510"/>
    <property type="match status" value="1"/>
</dbReference>
<keyword evidence="3 7" id="KW-0812">Transmembrane</keyword>
<organism evidence="10 11">
    <name type="scientific">Brooklawnia propionicigenes</name>
    <dbReference type="NCBI Taxonomy" id="3041175"/>
    <lineage>
        <taxon>Bacteria</taxon>
        <taxon>Bacillati</taxon>
        <taxon>Actinomycetota</taxon>
        <taxon>Actinomycetes</taxon>
        <taxon>Propionibacteriales</taxon>
        <taxon>Propionibacteriaceae</taxon>
        <taxon>Brooklawnia</taxon>
    </lineage>
</organism>
<evidence type="ECO:0000256" key="3">
    <source>
        <dbReference type="ARBA" id="ARBA00022692"/>
    </source>
</evidence>
<evidence type="ECO:0000256" key="2">
    <source>
        <dbReference type="ARBA" id="ARBA00022475"/>
    </source>
</evidence>
<feature type="transmembrane region" description="Helical" evidence="7">
    <location>
        <begin position="229"/>
        <end position="250"/>
    </location>
</feature>
<feature type="domain" description="DUF2510" evidence="9">
    <location>
        <begin position="15"/>
        <end position="45"/>
    </location>
</feature>
<protein>
    <recommendedName>
        <fullName evidence="12">RDD family protein</fullName>
    </recommendedName>
</protein>
<name>A0AAN0KJ62_9ACTN</name>
<reference evidence="10" key="1">
    <citation type="journal article" date="2024" name="Int. J. Syst. Evol. Microbiol.">
        <title>Brooklawnia propionicigenes sp. nov., a facultatively anaerobic, propionate-producing bacterium isolated from a methanogenic reactor treating waste from cattle farms.</title>
        <authorList>
            <person name="Akita Y."/>
            <person name="Ueki A."/>
            <person name="Tonouchi A."/>
            <person name="Sugawara Y."/>
            <person name="Honma S."/>
            <person name="Kaku N."/>
            <person name="Ueki K."/>
        </authorList>
    </citation>
    <scope>NUCLEOTIDE SEQUENCE</scope>
    <source>
        <strain evidence="10">SH051</strain>
    </source>
</reference>
<accession>A0AAN0KJ62</accession>
<feature type="transmembrane region" description="Helical" evidence="7">
    <location>
        <begin position="120"/>
        <end position="145"/>
    </location>
</feature>
<dbReference type="InterPro" id="IPR018929">
    <property type="entry name" value="DUF2510"/>
</dbReference>
<dbReference type="RefSeq" id="WP_286265167.1">
    <property type="nucleotide sequence ID" value="NZ_AP028056.1"/>
</dbReference>
<dbReference type="AlphaFoldDB" id="A0AAN0KJ62"/>
<gene>
    <name evidence="10" type="ORF">brsh051_23260</name>
</gene>
<keyword evidence="4 7" id="KW-1133">Transmembrane helix</keyword>
<evidence type="ECO:0008006" key="12">
    <source>
        <dbReference type="Google" id="ProtNLM"/>
    </source>
</evidence>
<dbReference type="Proteomes" id="UP001431656">
    <property type="component" value="Chromosome"/>
</dbReference>
<evidence type="ECO:0000256" key="1">
    <source>
        <dbReference type="ARBA" id="ARBA00004651"/>
    </source>
</evidence>
<feature type="region of interest" description="Disordered" evidence="6">
    <location>
        <begin position="1"/>
        <end position="77"/>
    </location>
</feature>
<dbReference type="GO" id="GO:0005886">
    <property type="term" value="C:plasma membrane"/>
    <property type="evidence" value="ECO:0007669"/>
    <property type="project" value="UniProtKB-SubCell"/>
</dbReference>
<keyword evidence="2" id="KW-1003">Cell membrane</keyword>
<dbReference type="InterPro" id="IPR010432">
    <property type="entry name" value="RDD"/>
</dbReference>
<evidence type="ECO:0000259" key="8">
    <source>
        <dbReference type="Pfam" id="PF06271"/>
    </source>
</evidence>
<keyword evidence="11" id="KW-1185">Reference proteome</keyword>
<evidence type="ECO:0000313" key="10">
    <source>
        <dbReference type="EMBL" id="BEH03045.1"/>
    </source>
</evidence>
<proteinExistence type="predicted"/>
<feature type="transmembrane region" description="Helical" evidence="7">
    <location>
        <begin position="165"/>
        <end position="186"/>
    </location>
</feature>